<dbReference type="Proteomes" id="UP000824076">
    <property type="component" value="Unassembled WGS sequence"/>
</dbReference>
<dbReference type="Gene3D" id="2.50.20.10">
    <property type="entry name" value="Lipoprotein localisation LolA/LolB/LppX"/>
    <property type="match status" value="1"/>
</dbReference>
<dbReference type="AlphaFoldDB" id="A0A9D1LGU1"/>
<keyword evidence="1 2" id="KW-0732">Signal</keyword>
<evidence type="ECO:0000313" key="3">
    <source>
        <dbReference type="EMBL" id="HIU38246.1"/>
    </source>
</evidence>
<evidence type="ECO:0000256" key="1">
    <source>
        <dbReference type="ARBA" id="ARBA00022729"/>
    </source>
</evidence>
<reference evidence="3" key="1">
    <citation type="submission" date="2020-10" db="EMBL/GenBank/DDBJ databases">
        <authorList>
            <person name="Gilroy R."/>
        </authorList>
    </citation>
    <scope>NUCLEOTIDE SEQUENCE</scope>
    <source>
        <strain evidence="3">17073</strain>
    </source>
</reference>
<evidence type="ECO:0000256" key="2">
    <source>
        <dbReference type="SAM" id="SignalP"/>
    </source>
</evidence>
<dbReference type="EMBL" id="DVMS01000028">
    <property type="protein sequence ID" value="HIU38246.1"/>
    <property type="molecule type" value="Genomic_DNA"/>
</dbReference>
<dbReference type="CDD" id="cd16325">
    <property type="entry name" value="LolA"/>
    <property type="match status" value="1"/>
</dbReference>
<evidence type="ECO:0000313" key="4">
    <source>
        <dbReference type="Proteomes" id="UP000824076"/>
    </source>
</evidence>
<proteinExistence type="predicted"/>
<sequence>MRNLIALFFSIAFSALSTWAGTGDAAFKQTVAAYKNSGGISVDYAIASDAGSYRGTIIMQQNKFRIHSSDMICWFDGKTQWSYSTMSDEVSIMQPTADELQAVNPFSIISNFQASYNATLAKSTTSETILKLTPKNPKNSDIRSVSLHIDKSTNLPTKIIFTMSDKSTTTISLSGYRTGGKFPSSLFTFDKKLVPDGTPVIDLR</sequence>
<name>A0A9D1LGU1_9BACT</name>
<dbReference type="InterPro" id="IPR004564">
    <property type="entry name" value="OM_lipoprot_carrier_LolA-like"/>
</dbReference>
<comment type="caution">
    <text evidence="3">The sequence shown here is derived from an EMBL/GenBank/DDBJ whole genome shotgun (WGS) entry which is preliminary data.</text>
</comment>
<feature type="signal peptide" evidence="2">
    <location>
        <begin position="1"/>
        <end position="20"/>
    </location>
</feature>
<dbReference type="Pfam" id="PF16584">
    <property type="entry name" value="LolA_2"/>
    <property type="match status" value="1"/>
</dbReference>
<gene>
    <name evidence="3" type="ORF">IAD18_01105</name>
</gene>
<dbReference type="SUPFAM" id="SSF89392">
    <property type="entry name" value="Prokaryotic lipoproteins and lipoprotein localization factors"/>
    <property type="match status" value="1"/>
</dbReference>
<dbReference type="InterPro" id="IPR029046">
    <property type="entry name" value="LolA/LolB/LppX"/>
</dbReference>
<protein>
    <submittedName>
        <fullName evidence="3">Outer-membrane lipoprotein carrier protein LolA</fullName>
    </submittedName>
</protein>
<reference evidence="3" key="2">
    <citation type="journal article" date="2021" name="PeerJ">
        <title>Extensive microbial diversity within the chicken gut microbiome revealed by metagenomics and culture.</title>
        <authorList>
            <person name="Gilroy R."/>
            <person name="Ravi A."/>
            <person name="Getino M."/>
            <person name="Pursley I."/>
            <person name="Horton D.L."/>
            <person name="Alikhan N.F."/>
            <person name="Baker D."/>
            <person name="Gharbi K."/>
            <person name="Hall N."/>
            <person name="Watson M."/>
            <person name="Adriaenssens E.M."/>
            <person name="Foster-Nyarko E."/>
            <person name="Jarju S."/>
            <person name="Secka A."/>
            <person name="Antonio M."/>
            <person name="Oren A."/>
            <person name="Chaudhuri R.R."/>
            <person name="La Ragione R."/>
            <person name="Hildebrand F."/>
            <person name="Pallen M.J."/>
        </authorList>
    </citation>
    <scope>NUCLEOTIDE SEQUENCE</scope>
    <source>
        <strain evidence="3">17073</strain>
    </source>
</reference>
<feature type="chain" id="PRO_5038657707" evidence="2">
    <location>
        <begin position="21"/>
        <end position="204"/>
    </location>
</feature>
<organism evidence="3 4">
    <name type="scientific">Candidatus Limisoma intestinavium</name>
    <dbReference type="NCBI Taxonomy" id="2840856"/>
    <lineage>
        <taxon>Bacteria</taxon>
        <taxon>Pseudomonadati</taxon>
        <taxon>Bacteroidota</taxon>
        <taxon>Bacteroidia</taxon>
        <taxon>Bacteroidales</taxon>
        <taxon>Candidatus Limisoma</taxon>
    </lineage>
</organism>
<accession>A0A9D1LGU1</accession>
<keyword evidence="3" id="KW-0449">Lipoprotein</keyword>